<proteinExistence type="predicted"/>
<name>A0ACC1MY09_9PEZI</name>
<dbReference type="EMBL" id="JAPDGR010003464">
    <property type="protein sequence ID" value="KAJ2971141.1"/>
    <property type="molecule type" value="Genomic_DNA"/>
</dbReference>
<gene>
    <name evidence="1" type="ORF">NUW58_g9501</name>
</gene>
<protein>
    <submittedName>
        <fullName evidence="1">Uncharacterized protein</fullName>
    </submittedName>
</protein>
<evidence type="ECO:0000313" key="2">
    <source>
        <dbReference type="Proteomes" id="UP001143856"/>
    </source>
</evidence>
<reference evidence="1" key="1">
    <citation type="submission" date="2022-10" db="EMBL/GenBank/DDBJ databases">
        <title>Genome Sequence of Xylaria curta.</title>
        <authorList>
            <person name="Buettner E."/>
        </authorList>
    </citation>
    <scope>NUCLEOTIDE SEQUENCE</scope>
    <source>
        <strain evidence="1">Babe10</strain>
    </source>
</reference>
<sequence length="660" mass="74227">MLLIAIVDELEKQLAHQGPPAALSYFFCQGTDKNLNNAAAVLRGLVYLLGDKYPPLVSHLRKRYDNSHSKLFEDANAFFTLSEVLEDMLRDASLSRAYIVIDALDECGTGLPRLLKFIVQNSSISPRVKWIVSSRNRPDIKQQLKLDNSGMKLSLELTQNAEQVAHAVNAYIDFKISRLLLLDDNDKVRVRDTMRKKANGIFLWVALVIQELEKPDVESWHVLQIVEEVPAGLEELYALMMNQIQQSKRDSESCRLVLSAATIMYRPLRLAEMAVLSGLPPEISSKLESVEKIVAKCGLFLTIQDGFVYFIHQSAKDYLSDQASTMSTTLHRNIYNLRRPGLLIGEIKALDPDLLAAIRYSCVHWISYFCDTYSNSRPEVKTIGQFLREKFLYWLETLGLIQHMGDVILSITRLENLLKEQSCDGELLDLVQDSRRFLLQNRWVGENAPLQAYASALIFSPVSCLARKIFEKEAEWIKIKPVVASAWSSCLQTLEGHSDWVTSVVFSHDSKLLASASDDGIVKIWGAATGSLQQTLELGTIVQTMSFEDTGLYLDTNIGRIDLAAETKKIQSVPQIPHPDQAQQVQYYGYALSRDRSWIAWNKHNVLWLPTDYRPFTYSISSFASLSTLSMVTRIGLGCSSGRVVVIGLLGSGPSYFSEP</sequence>
<keyword evidence="2" id="KW-1185">Reference proteome</keyword>
<accession>A0ACC1MY09</accession>
<comment type="caution">
    <text evidence="1">The sequence shown here is derived from an EMBL/GenBank/DDBJ whole genome shotgun (WGS) entry which is preliminary data.</text>
</comment>
<dbReference type="Proteomes" id="UP001143856">
    <property type="component" value="Unassembled WGS sequence"/>
</dbReference>
<evidence type="ECO:0000313" key="1">
    <source>
        <dbReference type="EMBL" id="KAJ2971141.1"/>
    </source>
</evidence>
<organism evidence="1 2">
    <name type="scientific">Xylaria curta</name>
    <dbReference type="NCBI Taxonomy" id="42375"/>
    <lineage>
        <taxon>Eukaryota</taxon>
        <taxon>Fungi</taxon>
        <taxon>Dikarya</taxon>
        <taxon>Ascomycota</taxon>
        <taxon>Pezizomycotina</taxon>
        <taxon>Sordariomycetes</taxon>
        <taxon>Xylariomycetidae</taxon>
        <taxon>Xylariales</taxon>
        <taxon>Xylariaceae</taxon>
        <taxon>Xylaria</taxon>
    </lineage>
</organism>